<dbReference type="Pfam" id="PF01527">
    <property type="entry name" value="HTH_Tnp_1"/>
    <property type="match status" value="1"/>
</dbReference>
<comment type="caution">
    <text evidence="1">The sequence shown here is derived from an EMBL/GenBank/DDBJ whole genome shotgun (WGS) entry which is preliminary data.</text>
</comment>
<proteinExistence type="predicted"/>
<evidence type="ECO:0000313" key="2">
    <source>
        <dbReference type="Proteomes" id="UP001549110"/>
    </source>
</evidence>
<protein>
    <submittedName>
        <fullName evidence="1">Transposase</fullName>
    </submittedName>
</protein>
<dbReference type="PANTHER" id="PTHR33609">
    <property type="entry name" value="LOW CALCIUM RESPONSE LOCUS PROTEIN S"/>
    <property type="match status" value="1"/>
</dbReference>
<organism evidence="1 2">
    <name type="scientific">Phenylobacterium koreense</name>
    <dbReference type="NCBI Taxonomy" id="266125"/>
    <lineage>
        <taxon>Bacteria</taxon>
        <taxon>Pseudomonadati</taxon>
        <taxon>Pseudomonadota</taxon>
        <taxon>Alphaproteobacteria</taxon>
        <taxon>Caulobacterales</taxon>
        <taxon>Caulobacteraceae</taxon>
        <taxon>Phenylobacterium</taxon>
    </lineage>
</organism>
<keyword evidence="2" id="KW-1185">Reference proteome</keyword>
<evidence type="ECO:0000313" key="1">
    <source>
        <dbReference type="EMBL" id="MET3528125.1"/>
    </source>
</evidence>
<dbReference type="EMBL" id="JBEPLU010000003">
    <property type="protein sequence ID" value="MET3528125.1"/>
    <property type="molecule type" value="Genomic_DNA"/>
</dbReference>
<dbReference type="InterPro" id="IPR002514">
    <property type="entry name" value="Transposase_8"/>
</dbReference>
<name>A0ABV2EM58_9CAUL</name>
<gene>
    <name evidence="1" type="ORF">ABID41_003264</name>
</gene>
<dbReference type="PANTHER" id="PTHR33609:SF1">
    <property type="entry name" value="TRANSPOSASE"/>
    <property type="match status" value="1"/>
</dbReference>
<dbReference type="InterPro" id="IPR052546">
    <property type="entry name" value="Transposase_8_domain"/>
</dbReference>
<sequence>MKKSRFNEAQIIGVLREQEAGSPTADVCRRHGISEETIYRWKAKYSGMSVSDAQKLKTLEGENRQLKKLLAESMLDVSALKDFLGKNQSGLQRAGRLCSA</sequence>
<reference evidence="1 2" key="1">
    <citation type="submission" date="2024-06" db="EMBL/GenBank/DDBJ databases">
        <title>Genomic Encyclopedia of Type Strains, Phase IV (KMG-IV): sequencing the most valuable type-strain genomes for metagenomic binning, comparative biology and taxonomic classification.</title>
        <authorList>
            <person name="Goeker M."/>
        </authorList>
    </citation>
    <scope>NUCLEOTIDE SEQUENCE [LARGE SCALE GENOMIC DNA]</scope>
    <source>
        <strain evidence="1 2">DSM 17809</strain>
    </source>
</reference>
<accession>A0ABV2EM58</accession>
<dbReference type="SUPFAM" id="SSF46689">
    <property type="entry name" value="Homeodomain-like"/>
    <property type="match status" value="1"/>
</dbReference>
<dbReference type="InterPro" id="IPR009057">
    <property type="entry name" value="Homeodomain-like_sf"/>
</dbReference>
<dbReference type="Proteomes" id="UP001549110">
    <property type="component" value="Unassembled WGS sequence"/>
</dbReference>